<evidence type="ECO:0000313" key="3">
    <source>
        <dbReference type="Proteomes" id="UP000295181"/>
    </source>
</evidence>
<evidence type="ECO:0000256" key="1">
    <source>
        <dbReference type="SAM" id="Phobius"/>
    </source>
</evidence>
<reference evidence="2 3" key="1">
    <citation type="journal article" date="2019" name="Appl. Microbiol. Biotechnol.">
        <title>Uncovering carbohydrate metabolism through a genotype-phenotype association study of 56 lactic acid bacteria genomes.</title>
        <authorList>
            <person name="Buron-Moles G."/>
            <person name="Chailyan A."/>
            <person name="Dolejs I."/>
            <person name="Forster J."/>
            <person name="Miks M.H."/>
        </authorList>
    </citation>
    <scope>NUCLEOTIDE SEQUENCE [LARGE SCALE GENOMIC DNA]</scope>
    <source>
        <strain evidence="2 3">ATCC 4005</strain>
    </source>
</reference>
<dbReference type="InterPro" id="IPR021707">
    <property type="entry name" value="DUF3290"/>
</dbReference>
<proteinExistence type="predicted"/>
<sequence length="150" mass="16869">MTFYTYDYLQGSQSSWQYARIIILSVLAVIFIGFLVHYLRNRMDSKYKDLTIIVGTLLLLILAIQYDDFSAIQSASAQTGQITQTVKQIAKRLHVGTKSVSINSTTQNANLMAKTPSGYYRVDYNADGSQFVLEKVELDSSSHIKVQEAN</sequence>
<dbReference type="Pfam" id="PF11694">
    <property type="entry name" value="DUF3290"/>
    <property type="match status" value="1"/>
</dbReference>
<dbReference type="Proteomes" id="UP000295181">
    <property type="component" value="Unassembled WGS sequence"/>
</dbReference>
<keyword evidence="1" id="KW-0472">Membrane</keyword>
<dbReference type="GeneID" id="72460928"/>
<accession>A0A4R5NRW7</accession>
<keyword evidence="1" id="KW-1133">Transmembrane helix</keyword>
<gene>
    <name evidence="2" type="ORF">C5L32_001016</name>
</gene>
<comment type="caution">
    <text evidence="2">The sequence shown here is derived from an EMBL/GenBank/DDBJ whole genome shotgun (WGS) entry which is preliminary data.</text>
</comment>
<feature type="transmembrane region" description="Helical" evidence="1">
    <location>
        <begin position="50"/>
        <end position="66"/>
    </location>
</feature>
<protein>
    <recommendedName>
        <fullName evidence="4">DUF3290 domain-containing protein</fullName>
    </recommendedName>
</protein>
<dbReference type="RefSeq" id="WP_013727012.1">
    <property type="nucleotide sequence ID" value="NZ_AZDM01000014.1"/>
</dbReference>
<dbReference type="EMBL" id="PUFP01000024">
    <property type="protein sequence ID" value="TDG79677.1"/>
    <property type="molecule type" value="Genomic_DNA"/>
</dbReference>
<organism evidence="2 3">
    <name type="scientific">Lentilactobacillus buchneri DSM 20057</name>
    <dbReference type="NCBI Taxonomy" id="1423728"/>
    <lineage>
        <taxon>Bacteria</taxon>
        <taxon>Bacillati</taxon>
        <taxon>Bacillota</taxon>
        <taxon>Bacilli</taxon>
        <taxon>Lactobacillales</taxon>
        <taxon>Lactobacillaceae</taxon>
        <taxon>Lentilactobacillus</taxon>
    </lineage>
</organism>
<name>A0A4R5NRW7_LENBU</name>
<feature type="transmembrane region" description="Helical" evidence="1">
    <location>
        <begin position="18"/>
        <end position="38"/>
    </location>
</feature>
<dbReference type="AlphaFoldDB" id="A0A4R5NRW7"/>
<keyword evidence="1" id="KW-0812">Transmembrane</keyword>
<evidence type="ECO:0008006" key="4">
    <source>
        <dbReference type="Google" id="ProtNLM"/>
    </source>
</evidence>
<evidence type="ECO:0000313" key="2">
    <source>
        <dbReference type="EMBL" id="TDG79677.1"/>
    </source>
</evidence>